<evidence type="ECO:0000313" key="5">
    <source>
        <dbReference type="EMBL" id="NJA89985.1"/>
    </source>
</evidence>
<dbReference type="PANTHER" id="PTHR12526:SF629">
    <property type="entry name" value="TEICHURONIC ACID BIOSYNTHESIS GLYCOSYLTRANSFERASE TUAH-RELATED"/>
    <property type="match status" value="1"/>
</dbReference>
<dbReference type="Proteomes" id="UP000720344">
    <property type="component" value="Unassembled WGS sequence"/>
</dbReference>
<dbReference type="Pfam" id="PF13439">
    <property type="entry name" value="Glyco_transf_4"/>
    <property type="match status" value="1"/>
</dbReference>
<feature type="domain" description="Glycosyl transferase family 1" evidence="3">
    <location>
        <begin position="218"/>
        <end position="372"/>
    </location>
</feature>
<gene>
    <name evidence="5" type="ORF">HCX48_12240</name>
</gene>
<organism evidence="5 6">
    <name type="scientific">Rhodocyclus gracilis</name>
    <dbReference type="NCBI Taxonomy" id="2929842"/>
    <lineage>
        <taxon>Bacteria</taxon>
        <taxon>Pseudomonadati</taxon>
        <taxon>Pseudomonadota</taxon>
        <taxon>Betaproteobacteria</taxon>
        <taxon>Rhodocyclales</taxon>
        <taxon>Rhodocyclaceae</taxon>
        <taxon>Rhodocyclus</taxon>
    </lineage>
</organism>
<dbReference type="InterPro" id="IPR001296">
    <property type="entry name" value="Glyco_trans_1"/>
</dbReference>
<proteinExistence type="predicted"/>
<name>A0ABX0WN34_9RHOO</name>
<keyword evidence="6" id="KW-1185">Reference proteome</keyword>
<feature type="domain" description="Glycosyltransferase subfamily 4-like N-terminal" evidence="4">
    <location>
        <begin position="51"/>
        <end position="202"/>
    </location>
</feature>
<dbReference type="Pfam" id="PF00534">
    <property type="entry name" value="Glycos_transf_1"/>
    <property type="match status" value="1"/>
</dbReference>
<evidence type="ECO:0000259" key="4">
    <source>
        <dbReference type="Pfam" id="PF13439"/>
    </source>
</evidence>
<dbReference type="SUPFAM" id="SSF53756">
    <property type="entry name" value="UDP-Glycosyltransferase/glycogen phosphorylase"/>
    <property type="match status" value="1"/>
</dbReference>
<evidence type="ECO:0000259" key="3">
    <source>
        <dbReference type="Pfam" id="PF00534"/>
    </source>
</evidence>
<protein>
    <submittedName>
        <fullName evidence="5">Glycosyltransferase</fullName>
    </submittedName>
</protein>
<dbReference type="Gene3D" id="3.40.50.2000">
    <property type="entry name" value="Glycogen Phosphorylase B"/>
    <property type="match status" value="2"/>
</dbReference>
<dbReference type="EMBL" id="JAATWB010000010">
    <property type="protein sequence ID" value="NJA89985.1"/>
    <property type="molecule type" value="Genomic_DNA"/>
</dbReference>
<keyword evidence="1" id="KW-0328">Glycosyltransferase</keyword>
<accession>A0ABX0WN34</accession>
<evidence type="ECO:0000313" key="6">
    <source>
        <dbReference type="Proteomes" id="UP000720344"/>
    </source>
</evidence>
<dbReference type="PANTHER" id="PTHR12526">
    <property type="entry name" value="GLYCOSYLTRANSFERASE"/>
    <property type="match status" value="1"/>
</dbReference>
<evidence type="ECO:0000256" key="2">
    <source>
        <dbReference type="ARBA" id="ARBA00022679"/>
    </source>
</evidence>
<keyword evidence="2" id="KW-0808">Transferase</keyword>
<evidence type="ECO:0000256" key="1">
    <source>
        <dbReference type="ARBA" id="ARBA00022676"/>
    </source>
</evidence>
<reference evidence="6" key="1">
    <citation type="submission" date="2020-03" db="EMBL/GenBank/DDBJ databases">
        <title>Whole-genome sequence of the purple nonsulfur bacterium Rhodocyclus tenuis DSM112.</title>
        <authorList>
            <person name="Kyndt J.A."/>
            <person name="Meyer T.E."/>
        </authorList>
    </citation>
    <scope>NUCLEOTIDE SEQUENCE [LARGE SCALE GENOMIC DNA]</scope>
    <source>
        <strain evidence="6">DSM 112</strain>
    </source>
</reference>
<dbReference type="RefSeq" id="WP_167682527.1">
    <property type="nucleotide sequence ID" value="NZ_JAATWB010000010.1"/>
</dbReference>
<dbReference type="CDD" id="cd03811">
    <property type="entry name" value="GT4_GT28_WabH-like"/>
    <property type="match status" value="1"/>
</dbReference>
<sequence length="397" mass="43813">MKTKILLLDTGKEWGGGTNSMIELLKRIDRTRFEVVAMFYRDYPKGQSSSLSRELAMIGVPLEILPPEKQPLWAKLAKELVKGIWRRFPLKRSRLVFAIERRWRITPTARRISSRLRAGGFDLLYMNNQPSSNLEGYLAAEMAAIPVVQHCRIEVSLQAVEVAIVNRAAHKVICVSEGVRASLVERGVRPELCEVVYNAIDSRQEIPRPVSLASVAQETLLIGSIGSLIKRKANDHLLRAAAILRAEGISALQLILVGEGPELVHLRQLATELGLSKHIVFAGFQQHPLAWAAAMDIVVLASAKEGLPRVLLEAMLLEKPVIASDVVGSRELVNDGITGKLYPFGDINSLAKSLRELIESRDLRLKMGRAGKIKVVASFSIDTYVAGVQRILSEAAT</sequence>
<dbReference type="InterPro" id="IPR028098">
    <property type="entry name" value="Glyco_trans_4-like_N"/>
</dbReference>
<comment type="caution">
    <text evidence="5">The sequence shown here is derived from an EMBL/GenBank/DDBJ whole genome shotgun (WGS) entry which is preliminary data.</text>
</comment>